<dbReference type="SUPFAM" id="SSF53686">
    <property type="entry name" value="Tryptophan synthase beta subunit-like PLP-dependent enzymes"/>
    <property type="match status" value="1"/>
</dbReference>
<name>K1TZ63_9ZZZZ</name>
<dbReference type="InterPro" id="IPR036052">
    <property type="entry name" value="TrpB-like_PALP_sf"/>
</dbReference>
<dbReference type="PANTHER" id="PTHR42690:SF1">
    <property type="entry name" value="THREONINE SYNTHASE-LIKE 2"/>
    <property type="match status" value="1"/>
</dbReference>
<gene>
    <name evidence="2" type="ORF">LEA_05349</name>
</gene>
<proteinExistence type="predicted"/>
<comment type="caution">
    <text evidence="2">The sequence shown here is derived from an EMBL/GenBank/DDBJ whole genome shotgun (WGS) entry which is preliminary data.</text>
</comment>
<dbReference type="AlphaFoldDB" id="K1TZ63"/>
<dbReference type="InterPro" id="IPR037158">
    <property type="entry name" value="Thr_synth_N_sf"/>
</dbReference>
<dbReference type="InterPro" id="IPR051166">
    <property type="entry name" value="Threonine_Synthase"/>
</dbReference>
<feature type="domain" description="Threonine synthase N-terminal" evidence="1">
    <location>
        <begin position="5"/>
        <end position="63"/>
    </location>
</feature>
<dbReference type="Pfam" id="PF14821">
    <property type="entry name" value="Thr_synth_N"/>
    <property type="match status" value="1"/>
</dbReference>
<dbReference type="PANTHER" id="PTHR42690">
    <property type="entry name" value="THREONINE SYNTHASE FAMILY MEMBER"/>
    <property type="match status" value="1"/>
</dbReference>
<feature type="non-terminal residue" evidence="2">
    <location>
        <position position="64"/>
    </location>
</feature>
<reference evidence="2" key="1">
    <citation type="journal article" date="2013" name="Environ. Microbiol.">
        <title>Microbiota from the distal guts of lean and obese adolescents exhibit partial functional redundancy besides clear differences in community structure.</title>
        <authorList>
            <person name="Ferrer M."/>
            <person name="Ruiz A."/>
            <person name="Lanza F."/>
            <person name="Haange S.B."/>
            <person name="Oberbach A."/>
            <person name="Till H."/>
            <person name="Bargiela R."/>
            <person name="Campoy C."/>
            <person name="Segura M.T."/>
            <person name="Richter M."/>
            <person name="von Bergen M."/>
            <person name="Seifert J."/>
            <person name="Suarez A."/>
        </authorList>
    </citation>
    <scope>NUCLEOTIDE SEQUENCE</scope>
</reference>
<sequence length="64" mass="7241">MFVMNYKSTRDVKVNVPSAYAISQGLSSDGGLFVPENLPKLSEEKIMSLCDMSYAERAYEIFRL</sequence>
<organism evidence="2">
    <name type="scientific">human gut metagenome</name>
    <dbReference type="NCBI Taxonomy" id="408170"/>
    <lineage>
        <taxon>unclassified sequences</taxon>
        <taxon>metagenomes</taxon>
        <taxon>organismal metagenomes</taxon>
    </lineage>
</organism>
<dbReference type="InterPro" id="IPR029144">
    <property type="entry name" value="Thr_synth_N"/>
</dbReference>
<protein>
    <submittedName>
        <fullName evidence="2">L-threonine synthase</fullName>
    </submittedName>
</protein>
<accession>K1TZ63</accession>
<evidence type="ECO:0000259" key="1">
    <source>
        <dbReference type="Pfam" id="PF14821"/>
    </source>
</evidence>
<dbReference type="Gene3D" id="3.90.1380.10">
    <property type="entry name" value="Threonine synthase, N-terminal domain"/>
    <property type="match status" value="1"/>
</dbReference>
<dbReference type="EMBL" id="AJWY01003495">
    <property type="protein sequence ID" value="EKC75183.1"/>
    <property type="molecule type" value="Genomic_DNA"/>
</dbReference>
<evidence type="ECO:0000313" key="2">
    <source>
        <dbReference type="EMBL" id="EKC75183.1"/>
    </source>
</evidence>